<evidence type="ECO:0000313" key="2">
    <source>
        <dbReference type="Proteomes" id="UP000663823"/>
    </source>
</evidence>
<feature type="non-terminal residue" evidence="1">
    <location>
        <position position="1"/>
    </location>
</feature>
<reference evidence="1" key="1">
    <citation type="submission" date="2021-02" db="EMBL/GenBank/DDBJ databases">
        <authorList>
            <person name="Nowell W R."/>
        </authorList>
    </citation>
    <scope>NUCLEOTIDE SEQUENCE</scope>
</reference>
<accession>A0A820J930</accession>
<protein>
    <submittedName>
        <fullName evidence="1">Uncharacterized protein</fullName>
    </submittedName>
</protein>
<evidence type="ECO:0000313" key="1">
    <source>
        <dbReference type="EMBL" id="CAF4321067.1"/>
    </source>
</evidence>
<gene>
    <name evidence="1" type="ORF">OTI717_LOCUS42655</name>
</gene>
<name>A0A820J930_9BILA</name>
<comment type="caution">
    <text evidence="1">The sequence shown here is derived from an EMBL/GenBank/DDBJ whole genome shotgun (WGS) entry which is preliminary data.</text>
</comment>
<organism evidence="1 2">
    <name type="scientific">Rotaria sordida</name>
    <dbReference type="NCBI Taxonomy" id="392033"/>
    <lineage>
        <taxon>Eukaryota</taxon>
        <taxon>Metazoa</taxon>
        <taxon>Spiralia</taxon>
        <taxon>Gnathifera</taxon>
        <taxon>Rotifera</taxon>
        <taxon>Eurotatoria</taxon>
        <taxon>Bdelloidea</taxon>
        <taxon>Philodinida</taxon>
        <taxon>Philodinidae</taxon>
        <taxon>Rotaria</taxon>
    </lineage>
</organism>
<feature type="non-terminal residue" evidence="1">
    <location>
        <position position="144"/>
    </location>
</feature>
<proteinExistence type="predicted"/>
<dbReference type="Proteomes" id="UP000663823">
    <property type="component" value="Unassembled WGS sequence"/>
</dbReference>
<sequence length="144" mass="16533">NEQIEQCLILLQSSENAILLNYPPDVIQTDRLFRSHPLSNVSKDEIKQELYERYGSSGNNNNNKPTKAELTQQLRQLNEKEQEKARQTLIGLPCFICLHTAIRQSFIVPIPGYFDLEDLKRSFKISLTSFSLNELFESIDSTGN</sequence>
<dbReference type="EMBL" id="CAJOAX010053543">
    <property type="protein sequence ID" value="CAF4321067.1"/>
    <property type="molecule type" value="Genomic_DNA"/>
</dbReference>
<dbReference type="AlphaFoldDB" id="A0A820J930"/>